<evidence type="ECO:0000259" key="1">
    <source>
        <dbReference type="PROSITE" id="PS51186"/>
    </source>
</evidence>
<organism evidence="2 3">
    <name type="scientific">Sinisalibacter aestuarii</name>
    <dbReference type="NCBI Taxonomy" id="2949426"/>
    <lineage>
        <taxon>Bacteria</taxon>
        <taxon>Pseudomonadati</taxon>
        <taxon>Pseudomonadota</taxon>
        <taxon>Alphaproteobacteria</taxon>
        <taxon>Rhodobacterales</taxon>
        <taxon>Roseobacteraceae</taxon>
        <taxon>Sinisalibacter</taxon>
    </lineage>
</organism>
<dbReference type="InterPro" id="IPR016181">
    <property type="entry name" value="Acyl_CoA_acyltransferase"/>
</dbReference>
<proteinExistence type="predicted"/>
<protein>
    <submittedName>
        <fullName evidence="2">Acetyltransferase</fullName>
    </submittedName>
</protein>
<dbReference type="Gene3D" id="3.40.630.30">
    <property type="match status" value="1"/>
</dbReference>
<feature type="domain" description="N-acetyltransferase" evidence="1">
    <location>
        <begin position="11"/>
        <end position="167"/>
    </location>
</feature>
<name>A0ABQ5LWI5_9RHOB</name>
<dbReference type="Pfam" id="PF13302">
    <property type="entry name" value="Acetyltransf_3"/>
    <property type="match status" value="1"/>
</dbReference>
<dbReference type="PANTHER" id="PTHR43792:SF1">
    <property type="entry name" value="N-ACETYLTRANSFERASE DOMAIN-CONTAINING PROTEIN"/>
    <property type="match status" value="1"/>
</dbReference>
<dbReference type="InterPro" id="IPR000182">
    <property type="entry name" value="GNAT_dom"/>
</dbReference>
<dbReference type="Proteomes" id="UP001144205">
    <property type="component" value="Unassembled WGS sequence"/>
</dbReference>
<sequence>MIAPTLTTTRLTLRAQRPEDFDAYAAFYGSERSRGMGGPLDRPSAWRAYAAELGHWQMRGYGFWMADVTETGQTVGQVGFWHPEGWSEVEIGWAMFEGSEGKGYAFEAAQALRAYAYDELGWGPLTSVIVPGNTRSEALAARLGAAPEREWLSPSGRIGVIWRHPGKEALA</sequence>
<dbReference type="EMBL" id="BROH01000011">
    <property type="protein sequence ID" value="GKY89341.1"/>
    <property type="molecule type" value="Genomic_DNA"/>
</dbReference>
<comment type="caution">
    <text evidence="2">The sequence shown here is derived from an EMBL/GenBank/DDBJ whole genome shotgun (WGS) entry which is preliminary data.</text>
</comment>
<evidence type="ECO:0000313" key="3">
    <source>
        <dbReference type="Proteomes" id="UP001144205"/>
    </source>
</evidence>
<dbReference type="PANTHER" id="PTHR43792">
    <property type="entry name" value="GNAT FAMILY, PUTATIVE (AFU_ORTHOLOGUE AFUA_3G00765)-RELATED-RELATED"/>
    <property type="match status" value="1"/>
</dbReference>
<accession>A0ABQ5LWI5</accession>
<dbReference type="RefSeq" id="WP_281843370.1">
    <property type="nucleotide sequence ID" value="NZ_BROH01000011.1"/>
</dbReference>
<keyword evidence="3" id="KW-1185">Reference proteome</keyword>
<dbReference type="SUPFAM" id="SSF55729">
    <property type="entry name" value="Acyl-CoA N-acyltransferases (Nat)"/>
    <property type="match status" value="1"/>
</dbReference>
<dbReference type="PROSITE" id="PS51186">
    <property type="entry name" value="GNAT"/>
    <property type="match status" value="1"/>
</dbReference>
<evidence type="ECO:0000313" key="2">
    <source>
        <dbReference type="EMBL" id="GKY89341.1"/>
    </source>
</evidence>
<gene>
    <name evidence="2" type="ORF">STA1M1_32100</name>
</gene>
<reference evidence="2" key="1">
    <citation type="journal article" date="2023" name="Int. J. Syst. Evol. Microbiol.">
        <title>Sinisalibacter aestuarii sp. nov., isolated from estuarine sediment of the Arakawa River.</title>
        <authorList>
            <person name="Arafat S.T."/>
            <person name="Hirano S."/>
            <person name="Sato A."/>
            <person name="Takeuchi K."/>
            <person name="Yasuda T."/>
            <person name="Terahara T."/>
            <person name="Hamada M."/>
            <person name="Kobayashi T."/>
        </authorList>
    </citation>
    <scope>NUCLEOTIDE SEQUENCE</scope>
    <source>
        <strain evidence="2">B-399</strain>
    </source>
</reference>
<dbReference type="InterPro" id="IPR051531">
    <property type="entry name" value="N-acetyltransferase"/>
</dbReference>